<keyword evidence="4" id="KW-0479">Metal-binding</keyword>
<dbReference type="eggNOG" id="COG2414">
    <property type="taxonomic scope" value="Bacteria"/>
</dbReference>
<dbReference type="InterPro" id="IPR051919">
    <property type="entry name" value="W-dependent_AOR"/>
</dbReference>
<dbReference type="PANTHER" id="PTHR30038:SF7">
    <property type="entry name" value="TUNGSTEN-CONTAINING GLYCERALDEHYDE-3-PHOSPHATE:FERREDOXIN OXIDOREDUCTASE"/>
    <property type="match status" value="1"/>
</dbReference>
<dbReference type="Gene3D" id="1.10.569.10">
    <property type="entry name" value="Aldehyde Ferredoxin Oxidoreductase Protein, subunit A, domain 2"/>
    <property type="match status" value="1"/>
</dbReference>
<dbReference type="InterPro" id="IPR036021">
    <property type="entry name" value="Tungsten_al_ferr_oxy-like_C"/>
</dbReference>
<dbReference type="SMART" id="SM00790">
    <property type="entry name" value="AFOR_N"/>
    <property type="match status" value="1"/>
</dbReference>
<dbReference type="Gene3D" id="1.10.599.10">
    <property type="entry name" value="Aldehyde Ferredoxin Oxidoreductase Protein, subunit A, domain 3"/>
    <property type="match status" value="1"/>
</dbReference>
<dbReference type="KEGG" id="dat:HRM2_02020"/>
<evidence type="ECO:0000256" key="2">
    <source>
        <dbReference type="ARBA" id="ARBA00011032"/>
    </source>
</evidence>
<keyword evidence="7" id="KW-0411">Iron-sulfur</keyword>
<dbReference type="GO" id="GO:0009055">
    <property type="term" value="F:electron transfer activity"/>
    <property type="evidence" value="ECO:0007669"/>
    <property type="project" value="InterPro"/>
</dbReference>
<name>C0QFC8_DESAH</name>
<evidence type="ECO:0000256" key="5">
    <source>
        <dbReference type="ARBA" id="ARBA00023002"/>
    </source>
</evidence>
<dbReference type="GO" id="GO:0046872">
    <property type="term" value="F:metal ion binding"/>
    <property type="evidence" value="ECO:0007669"/>
    <property type="project" value="UniProtKB-KW"/>
</dbReference>
<evidence type="ECO:0000256" key="1">
    <source>
        <dbReference type="ARBA" id="ARBA00001966"/>
    </source>
</evidence>
<dbReference type="SUPFAM" id="SSF48310">
    <property type="entry name" value="Aldehyde ferredoxin oxidoreductase, C-terminal domains"/>
    <property type="match status" value="1"/>
</dbReference>
<dbReference type="STRING" id="177437.HRM2_02020"/>
<comment type="similarity">
    <text evidence="2">Belongs to the AOR/FOR family.</text>
</comment>
<dbReference type="Proteomes" id="UP000000442">
    <property type="component" value="Chromosome"/>
</dbReference>
<dbReference type="EMBL" id="CP001087">
    <property type="protein sequence ID" value="ACN13324.1"/>
    <property type="molecule type" value="Genomic_DNA"/>
</dbReference>
<dbReference type="InterPro" id="IPR013985">
    <property type="entry name" value="Ald_Fedxn_OxRdtase_dom3"/>
</dbReference>
<dbReference type="Pfam" id="PF02730">
    <property type="entry name" value="AFOR_N"/>
    <property type="match status" value="1"/>
</dbReference>
<dbReference type="GO" id="GO:0033726">
    <property type="term" value="F:aldehyde ferredoxin oxidoreductase activity"/>
    <property type="evidence" value="ECO:0007669"/>
    <property type="project" value="UniProtKB-EC"/>
</dbReference>
<evidence type="ECO:0000256" key="7">
    <source>
        <dbReference type="ARBA" id="ARBA00023014"/>
    </source>
</evidence>
<dbReference type="RefSeq" id="WP_012662573.1">
    <property type="nucleotide sequence ID" value="NC_012108.1"/>
</dbReference>
<proteinExistence type="inferred from homology"/>
<dbReference type="GO" id="GO:0051539">
    <property type="term" value="F:4 iron, 4 sulfur cluster binding"/>
    <property type="evidence" value="ECO:0007669"/>
    <property type="project" value="UniProtKB-KW"/>
</dbReference>
<evidence type="ECO:0000259" key="10">
    <source>
        <dbReference type="SMART" id="SM00790"/>
    </source>
</evidence>
<feature type="region of interest" description="Disordered" evidence="9">
    <location>
        <begin position="633"/>
        <end position="653"/>
    </location>
</feature>
<evidence type="ECO:0000256" key="9">
    <source>
        <dbReference type="SAM" id="MobiDB-lite"/>
    </source>
</evidence>
<dbReference type="HOGENOM" id="CLU_020364_1_0_7"/>
<evidence type="ECO:0000313" key="11">
    <source>
        <dbReference type="EMBL" id="ACN13324.1"/>
    </source>
</evidence>
<organism evidence="11 12">
    <name type="scientific">Desulforapulum autotrophicum (strain ATCC 43914 / DSM 3382 / VKM B-1955 / HRM2)</name>
    <name type="common">Desulfobacterium autotrophicum</name>
    <dbReference type="NCBI Taxonomy" id="177437"/>
    <lineage>
        <taxon>Bacteria</taxon>
        <taxon>Pseudomonadati</taxon>
        <taxon>Thermodesulfobacteriota</taxon>
        <taxon>Desulfobacteria</taxon>
        <taxon>Desulfobacterales</taxon>
        <taxon>Desulfobacteraceae</taxon>
        <taxon>Desulforapulum</taxon>
    </lineage>
</organism>
<accession>C0QFC8</accession>
<feature type="domain" description="Aldehyde ferredoxin oxidoreductase N-terminal" evidence="10">
    <location>
        <begin position="5"/>
        <end position="208"/>
    </location>
</feature>
<dbReference type="InterPro" id="IPR013983">
    <property type="entry name" value="Ald_Fedxn_OxRdtase_N"/>
</dbReference>
<dbReference type="EC" id="1.2.7.5" evidence="11"/>
<keyword evidence="6" id="KW-0408">Iron</keyword>
<dbReference type="InterPro" id="IPR036503">
    <property type="entry name" value="Ald_Fedxn_OxRdtase_N_sf"/>
</dbReference>
<keyword evidence="5 11" id="KW-0560">Oxidoreductase</keyword>
<keyword evidence="12" id="KW-1185">Reference proteome</keyword>
<evidence type="ECO:0000256" key="8">
    <source>
        <dbReference type="ARBA" id="ARBA00049934"/>
    </source>
</evidence>
<evidence type="ECO:0000256" key="6">
    <source>
        <dbReference type="ARBA" id="ARBA00023004"/>
    </source>
</evidence>
<evidence type="ECO:0000256" key="4">
    <source>
        <dbReference type="ARBA" id="ARBA00022723"/>
    </source>
</evidence>
<comment type="cofactor">
    <cofactor evidence="1">
        <name>[4Fe-4S] cluster</name>
        <dbReference type="ChEBI" id="CHEBI:49883"/>
    </cofactor>
</comment>
<evidence type="ECO:0000313" key="12">
    <source>
        <dbReference type="Proteomes" id="UP000000442"/>
    </source>
</evidence>
<keyword evidence="3" id="KW-0004">4Fe-4S</keyword>
<dbReference type="PANTHER" id="PTHR30038">
    <property type="entry name" value="ALDEHYDE FERREDOXIN OXIDOREDUCTASE"/>
    <property type="match status" value="1"/>
</dbReference>
<dbReference type="Pfam" id="PF01314">
    <property type="entry name" value="AFOR_C"/>
    <property type="match status" value="1"/>
</dbReference>
<dbReference type="InterPro" id="IPR013984">
    <property type="entry name" value="Ald_Fedxn_OxRdtase_dom2"/>
</dbReference>
<reference evidence="11 12" key="1">
    <citation type="journal article" date="2009" name="Environ. Microbiol.">
        <title>Genome sequence of Desulfobacterium autotrophicum HRM2, a marine sulfate reducer oxidizing organic carbon completely to carbon dioxide.</title>
        <authorList>
            <person name="Strittmatter A.W."/>
            <person name="Liesegang H."/>
            <person name="Rabus R."/>
            <person name="Decker I."/>
            <person name="Amann J."/>
            <person name="Andres S."/>
            <person name="Henne A."/>
            <person name="Fricke W.F."/>
            <person name="Martinez-Arias R."/>
            <person name="Bartels D."/>
            <person name="Goesmann A."/>
            <person name="Krause L."/>
            <person name="Puehler A."/>
            <person name="Klenk H.P."/>
            <person name="Richter M."/>
            <person name="Schuler M."/>
            <person name="Gloeckner F.O."/>
            <person name="Meyerdierks A."/>
            <person name="Gottschalk G."/>
            <person name="Amann R."/>
        </authorList>
    </citation>
    <scope>NUCLEOTIDE SEQUENCE [LARGE SCALE GENOMIC DNA]</scope>
    <source>
        <strain evidence="12">ATCC 43914 / DSM 3382 / HRM2</strain>
    </source>
</reference>
<gene>
    <name evidence="11" type="primary">aor1</name>
    <name evidence="11" type="ordered locus">HRM2_02020</name>
</gene>
<protein>
    <submittedName>
        <fullName evidence="11">Aor1</fullName>
        <ecNumber evidence="11">1.2.7.5</ecNumber>
    </submittedName>
</protein>
<sequence>MGKGYMGKILVVDLSTRQIHEESILPKIYQSYLSGMGLGAWMLYNRIPAHADPLGPDNMLGFMSGLLTGTGSLFTGRWMVVGKSPLTGGWGEANCGGSFSPAIKRCGFDGIFITGQSNTPVYLHVDDHTREIRDATHLWGKDTVETENHLVAASNRPNTRVACIGPAGENRSLISGLSTDRGRMAARSGLGAVMGSKRLKAIVLAGTRRINVHNRDEIKRLSQICNRWVQFQPPFVTGPMTAVVGALMRILPTVLTQDGLLYKILLRKWGTVSMNQMSPEMGDAPIKNWKGTSRDWGFFKSYSSNPDVFTKSEQVKYHCYSCPLGCGGICLTNGKYTQTHKPEYETVLALGGLCMNQDVESIFYLNELLNRMGMDSISAGHTVAFAMECFERGIITLADTGGLALDWGSAEAVISLVEKMCSREGIGNLLADGVKRAAEILGKEAQAFAVHAGGQEPGMHDSRNDPGFALHYSVEPAPGRHTNGAGLYYEMFQLWKVAKGLPKIPPMYLKSSKYKKSPRHAETGAINSKFMNVINGGGVCLFGAFLGAKRIRIFDWLNAATGWNLLPEDYLEIGARIQTVKQAFNVRHGIEPKSNRISDRALGIPAQKRGANKGRTVDVDAMMADYWEQFGWDRSTGKPSPEMAADAAGNSNP</sequence>
<dbReference type="SUPFAM" id="SSF56228">
    <property type="entry name" value="Aldehyde ferredoxin oxidoreductase, N-terminal domain"/>
    <property type="match status" value="1"/>
</dbReference>
<dbReference type="InterPro" id="IPR001203">
    <property type="entry name" value="OxRdtase_Ald_Fedxn_C"/>
</dbReference>
<dbReference type="AlphaFoldDB" id="C0QFC8"/>
<dbReference type="Gene3D" id="3.60.9.10">
    <property type="entry name" value="Aldehyde ferredoxin oxidoreductase, N-terminal domain"/>
    <property type="match status" value="1"/>
</dbReference>
<evidence type="ECO:0000256" key="3">
    <source>
        <dbReference type="ARBA" id="ARBA00022485"/>
    </source>
</evidence>
<dbReference type="OrthoDB" id="9763894at2"/>
<comment type="cofactor">
    <cofactor evidence="8">
        <name>tungstopterin</name>
        <dbReference type="ChEBI" id="CHEBI:30402"/>
    </cofactor>
</comment>